<feature type="region of interest" description="Disordered" evidence="1">
    <location>
        <begin position="29"/>
        <end position="59"/>
    </location>
</feature>
<name>A0ABQ9GEB2_9NEOP</name>
<reference evidence="2 3" key="1">
    <citation type="submission" date="2023-02" db="EMBL/GenBank/DDBJ databases">
        <title>LHISI_Scaffold_Assembly.</title>
        <authorList>
            <person name="Stuart O.P."/>
            <person name="Cleave R."/>
            <person name="Magrath M.J.L."/>
            <person name="Mikheyev A.S."/>
        </authorList>
    </citation>
    <scope>NUCLEOTIDE SEQUENCE [LARGE SCALE GENOMIC DNA]</scope>
    <source>
        <strain evidence="2">Daus_M_001</strain>
        <tissue evidence="2">Leg muscle</tissue>
    </source>
</reference>
<gene>
    <name evidence="2" type="ORF">PR048_029535</name>
</gene>
<evidence type="ECO:0000313" key="2">
    <source>
        <dbReference type="EMBL" id="KAJ8870512.1"/>
    </source>
</evidence>
<evidence type="ECO:0000256" key="1">
    <source>
        <dbReference type="SAM" id="MobiDB-lite"/>
    </source>
</evidence>
<feature type="region of interest" description="Disordered" evidence="1">
    <location>
        <begin position="77"/>
        <end position="103"/>
    </location>
</feature>
<feature type="compositionally biased region" description="Polar residues" evidence="1">
    <location>
        <begin position="45"/>
        <end position="54"/>
    </location>
</feature>
<keyword evidence="3" id="KW-1185">Reference proteome</keyword>
<proteinExistence type="predicted"/>
<evidence type="ECO:0000313" key="3">
    <source>
        <dbReference type="Proteomes" id="UP001159363"/>
    </source>
</evidence>
<comment type="caution">
    <text evidence="2">The sequence shown here is derived from an EMBL/GenBank/DDBJ whole genome shotgun (WGS) entry which is preliminary data.</text>
</comment>
<dbReference type="EMBL" id="JARBHB010000013">
    <property type="protein sequence ID" value="KAJ8870512.1"/>
    <property type="molecule type" value="Genomic_DNA"/>
</dbReference>
<accession>A0ABQ9GEB2</accession>
<dbReference type="Proteomes" id="UP001159363">
    <property type="component" value="Chromosome 12"/>
</dbReference>
<sequence length="334" mass="37227">MDAEMSEMLRLLTARSSEPMRVIEVSMERAGMKRREETGEPRENPLTNGIVQHNSHMRKSGGGGYTSGLPSLAHAREAMTTSRQAWSHRKTPQRPVNGDDAADIGQCNPLEVSFVVGPLERRPLQMGVAERLARSPPTKTNRVRSPAGSPEFRKWESCRTMPLVGGFSRGSPVSPVLSSFRCRYIFTSITRIGSQDLAVKSRPNLVTHSLTQTFRCRALAISLDRRMKKAARPMAMTILHKAEEHTTCIQVDLKQSFQLCSLTAYNLLDLPEAVAYQLTFSALHPASISALEMMRRNAGMDRRGSEGSPCRRPVRRESWFHNSAMRCVAMSGSQ</sequence>
<feature type="compositionally biased region" description="Basic and acidic residues" evidence="1">
    <location>
        <begin position="29"/>
        <end position="43"/>
    </location>
</feature>
<protein>
    <submittedName>
        <fullName evidence="2">Uncharacterized protein</fullName>
    </submittedName>
</protein>
<organism evidence="2 3">
    <name type="scientific">Dryococelus australis</name>
    <dbReference type="NCBI Taxonomy" id="614101"/>
    <lineage>
        <taxon>Eukaryota</taxon>
        <taxon>Metazoa</taxon>
        <taxon>Ecdysozoa</taxon>
        <taxon>Arthropoda</taxon>
        <taxon>Hexapoda</taxon>
        <taxon>Insecta</taxon>
        <taxon>Pterygota</taxon>
        <taxon>Neoptera</taxon>
        <taxon>Polyneoptera</taxon>
        <taxon>Phasmatodea</taxon>
        <taxon>Verophasmatodea</taxon>
        <taxon>Anareolatae</taxon>
        <taxon>Phasmatidae</taxon>
        <taxon>Eurycanthinae</taxon>
        <taxon>Dryococelus</taxon>
    </lineage>
</organism>